<sequence>MHDTNAPRRYGLSKSRITSFEQCPKKLWLSVHRPEFAQHDEGAEMRFAGGNEVGEIACALHPQGVMVEAEPDLTAALAATTRLLGEGHPGPIFEATFQHEGVLVRVDVLERTESNAWRAAEVKSSTGVKDYHRGDLATQVWALREAGLELESAAIRHIDKTFELTRAGDYAGLFTDVDLLDELEDTIAGRAALVEQARAVLAGEEPELEMGDHCSSPFECEFAAYCGRDLPSGPKWPVTVLPRGGGKKWQTKGIENLLDLSPDDLSGTNAQILAATRDGVPFHNAEGARREIAGWGWPRAWLDFETIAPAVPRWIGTRPYQQIPFQFSLHLEQEDGTITHHEFLSCDGSDPRRTCAEALVEMIPSDATIVAYYAPFERRVLRDLAGWEPDLAESLLAKAEATVDLLPVTRNNWYHRDQRGSWSIKAVLPTIAPELDYATLEVKDGGNAQMAWHEAADQACSDARRGALSDALRAYCARDTWAMVTIARALENRT</sequence>
<feature type="domain" description="DUF2779" evidence="1">
    <location>
        <begin position="301"/>
        <end position="423"/>
    </location>
</feature>
<reference evidence="2 3" key="1">
    <citation type="journal article" date="2017" name="Int. J. Syst. Evol. Microbiol.">
        <title>Erythrobacter aquimixticola sp. nov., isolated from the junction between the ocean and a freshwater spring.</title>
        <authorList>
            <person name="Park S."/>
            <person name="Jung Y.T."/>
            <person name="Choi S.J."/>
            <person name="Yoon J.H."/>
        </authorList>
    </citation>
    <scope>NUCLEOTIDE SEQUENCE [LARGE SCALE GENOMIC DNA]</scope>
    <source>
        <strain evidence="2 3">JSSK-14</strain>
    </source>
</reference>
<dbReference type="InterPro" id="IPR021301">
    <property type="entry name" value="DUF2779"/>
</dbReference>
<dbReference type="AlphaFoldDB" id="A0A419RTM2"/>
<dbReference type="RefSeq" id="WP_120048144.1">
    <property type="nucleotide sequence ID" value="NZ_RAHX01000001.1"/>
</dbReference>
<dbReference type="OrthoDB" id="9783873at2"/>
<evidence type="ECO:0000313" key="3">
    <source>
        <dbReference type="Proteomes" id="UP000285232"/>
    </source>
</evidence>
<dbReference type="Pfam" id="PF11074">
    <property type="entry name" value="DUF2779"/>
    <property type="match status" value="1"/>
</dbReference>
<dbReference type="Proteomes" id="UP000285232">
    <property type="component" value="Unassembled WGS sequence"/>
</dbReference>
<evidence type="ECO:0000313" key="2">
    <source>
        <dbReference type="EMBL" id="RJY09137.1"/>
    </source>
</evidence>
<protein>
    <submittedName>
        <fullName evidence="2">DUF2779 domain-containing protein</fullName>
    </submittedName>
</protein>
<keyword evidence="3" id="KW-1185">Reference proteome</keyword>
<name>A0A419RTM2_9SPHN</name>
<gene>
    <name evidence="2" type="ORF">D6201_06960</name>
</gene>
<evidence type="ECO:0000259" key="1">
    <source>
        <dbReference type="Pfam" id="PF11074"/>
    </source>
</evidence>
<organism evidence="2 3">
    <name type="scientific">Aurantiacibacter aquimixticola</name>
    <dbReference type="NCBI Taxonomy" id="1958945"/>
    <lineage>
        <taxon>Bacteria</taxon>
        <taxon>Pseudomonadati</taxon>
        <taxon>Pseudomonadota</taxon>
        <taxon>Alphaproteobacteria</taxon>
        <taxon>Sphingomonadales</taxon>
        <taxon>Erythrobacteraceae</taxon>
        <taxon>Aurantiacibacter</taxon>
    </lineage>
</organism>
<accession>A0A419RTM2</accession>
<dbReference type="EMBL" id="RAHX01000001">
    <property type="protein sequence ID" value="RJY09137.1"/>
    <property type="molecule type" value="Genomic_DNA"/>
</dbReference>
<comment type="caution">
    <text evidence="2">The sequence shown here is derived from an EMBL/GenBank/DDBJ whole genome shotgun (WGS) entry which is preliminary data.</text>
</comment>
<proteinExistence type="predicted"/>